<comment type="caution">
    <text evidence="1">The sequence shown here is derived from an EMBL/GenBank/DDBJ whole genome shotgun (WGS) entry which is preliminary data.</text>
</comment>
<sequence length="179" mass="20945">MTGHDVTEADKLYKQNMNDVRDLLRNLDGKVKRQRDLKAKIRTTHEQIAQSYQQIEDTVKEKAAKMIESIKKQEEDILRILHQKRDQELEPLLEKLDSVEWHLENAQRVNKDVQTVDQFDKLAKQNTLLQELRELDKSDVTTYSCDRTRQVKFVAGQTEPVVGRLEVVKRRTDDTSGCI</sequence>
<evidence type="ECO:0000313" key="2">
    <source>
        <dbReference type="Proteomes" id="UP001209878"/>
    </source>
</evidence>
<evidence type="ECO:0000313" key="1">
    <source>
        <dbReference type="EMBL" id="KAK2176433.1"/>
    </source>
</evidence>
<protein>
    <submittedName>
        <fullName evidence="1">Uncharacterized protein</fullName>
    </submittedName>
</protein>
<gene>
    <name evidence="1" type="ORF">NP493_661g00000</name>
</gene>
<dbReference type="EMBL" id="JAODUO010000662">
    <property type="protein sequence ID" value="KAK2176433.1"/>
    <property type="molecule type" value="Genomic_DNA"/>
</dbReference>
<organism evidence="1 2">
    <name type="scientific">Ridgeia piscesae</name>
    <name type="common">Tubeworm</name>
    <dbReference type="NCBI Taxonomy" id="27915"/>
    <lineage>
        <taxon>Eukaryota</taxon>
        <taxon>Metazoa</taxon>
        <taxon>Spiralia</taxon>
        <taxon>Lophotrochozoa</taxon>
        <taxon>Annelida</taxon>
        <taxon>Polychaeta</taxon>
        <taxon>Sedentaria</taxon>
        <taxon>Canalipalpata</taxon>
        <taxon>Sabellida</taxon>
        <taxon>Siboglinidae</taxon>
        <taxon>Ridgeia</taxon>
    </lineage>
</organism>
<proteinExistence type="predicted"/>
<dbReference type="AlphaFoldDB" id="A0AAD9KRR2"/>
<accession>A0AAD9KRR2</accession>
<dbReference type="Proteomes" id="UP001209878">
    <property type="component" value="Unassembled WGS sequence"/>
</dbReference>
<reference evidence="1" key="1">
    <citation type="journal article" date="2023" name="Mol. Biol. Evol.">
        <title>Third-Generation Sequencing Reveals the Adaptive Role of the Epigenome in Three Deep-Sea Polychaetes.</title>
        <authorList>
            <person name="Perez M."/>
            <person name="Aroh O."/>
            <person name="Sun Y."/>
            <person name="Lan Y."/>
            <person name="Juniper S.K."/>
            <person name="Young C.R."/>
            <person name="Angers B."/>
            <person name="Qian P.Y."/>
        </authorList>
    </citation>
    <scope>NUCLEOTIDE SEQUENCE</scope>
    <source>
        <strain evidence="1">R07B-5</strain>
    </source>
</reference>
<keyword evidence="2" id="KW-1185">Reference proteome</keyword>
<name>A0AAD9KRR2_RIDPI</name>